<keyword evidence="5" id="KW-1185">Reference proteome</keyword>
<dbReference type="EMBL" id="JMQC01000005">
    <property type="protein sequence ID" value="KFN06417.1"/>
    <property type="molecule type" value="Genomic_DNA"/>
</dbReference>
<comment type="caution">
    <text evidence="2">The sequence shown here is derived from an EMBL/GenBank/DDBJ whole genome shotgun (WGS) entry which is preliminary data.</text>
</comment>
<gene>
    <name evidence="3" type="ORF">D0U04_29355</name>
    <name evidence="2" type="ORF">DJ93_6086</name>
</gene>
<evidence type="ECO:0000313" key="5">
    <source>
        <dbReference type="Proteomes" id="UP000264294"/>
    </source>
</evidence>
<dbReference type="AlphaFoldDB" id="A0A090Z6X7"/>
<dbReference type="RefSeq" id="WP_042978636.1">
    <property type="nucleotide sequence ID" value="NZ_JMQC01000005.1"/>
</dbReference>
<organism evidence="2 4">
    <name type="scientific">Bacillus clarus</name>
    <dbReference type="NCBI Taxonomy" id="2338372"/>
    <lineage>
        <taxon>Bacteria</taxon>
        <taxon>Bacillati</taxon>
        <taxon>Bacillota</taxon>
        <taxon>Bacilli</taxon>
        <taxon>Bacillales</taxon>
        <taxon>Bacillaceae</taxon>
        <taxon>Bacillus</taxon>
        <taxon>Bacillus cereus group</taxon>
    </lineage>
</organism>
<evidence type="ECO:0000313" key="3">
    <source>
        <dbReference type="EMBL" id="RFT61947.1"/>
    </source>
</evidence>
<protein>
    <submittedName>
        <fullName evidence="2">Uncharacterized protein</fullName>
    </submittedName>
</protein>
<evidence type="ECO:0000256" key="1">
    <source>
        <dbReference type="SAM" id="Coils"/>
    </source>
</evidence>
<proteinExistence type="predicted"/>
<dbReference type="Proteomes" id="UP000029389">
    <property type="component" value="Unassembled WGS sequence"/>
</dbReference>
<sequence length="72" mass="8562">MLGKDMISLDNPKKEYFKQYAKSNKTQINANARIRRQKQKEKAEKYDELLAKHNRLVTKLRSRGIDAEELLR</sequence>
<evidence type="ECO:0000313" key="2">
    <source>
        <dbReference type="EMBL" id="KFN06417.1"/>
    </source>
</evidence>
<evidence type="ECO:0000313" key="4">
    <source>
        <dbReference type="Proteomes" id="UP000029389"/>
    </source>
</evidence>
<reference evidence="3 5" key="2">
    <citation type="submission" date="2018-08" db="EMBL/GenBank/DDBJ databases">
        <title>Bacillus clarus sp. nov. strain PS00077A.</title>
        <authorList>
            <person name="Mendez Acevedo M."/>
            <person name="Carroll L."/>
            <person name="Mukherjee M."/>
            <person name="Wiedmann M."/>
            <person name="Kovac J."/>
        </authorList>
    </citation>
    <scope>NUCLEOTIDE SEQUENCE [LARGE SCALE GENOMIC DNA]</scope>
    <source>
        <strain evidence="3 5">PS00077A</strain>
    </source>
</reference>
<name>A0A090Z6X7_9BACI</name>
<dbReference type="EMBL" id="QVOD01000084">
    <property type="protein sequence ID" value="RFT61947.1"/>
    <property type="molecule type" value="Genomic_DNA"/>
</dbReference>
<feature type="coiled-coil region" evidence="1">
    <location>
        <begin position="29"/>
        <end position="56"/>
    </location>
</feature>
<reference evidence="2 4" key="1">
    <citation type="submission" date="2014-04" db="EMBL/GenBank/DDBJ databases">
        <authorList>
            <person name="Bishop-Lilly K.A."/>
            <person name="Broomall S.M."/>
            <person name="Chain P.S."/>
            <person name="Chertkov O."/>
            <person name="Coyne S.R."/>
            <person name="Daligault H.E."/>
            <person name="Davenport K.W."/>
            <person name="Erkkila T."/>
            <person name="Frey K.G."/>
            <person name="Gibbons H.S."/>
            <person name="Gu W."/>
            <person name="Jaissle J."/>
            <person name="Johnson S.L."/>
            <person name="Koroleva G.I."/>
            <person name="Ladner J.T."/>
            <person name="Lo C.-C."/>
            <person name="Minogue T.D."/>
            <person name="Munk C."/>
            <person name="Palacios G.F."/>
            <person name="Redden C.L."/>
            <person name="Rosenzweig C.N."/>
            <person name="Scholz M.B."/>
            <person name="Teshima H."/>
            <person name="Xu Y."/>
        </authorList>
    </citation>
    <scope>NUCLEOTIDE SEQUENCE [LARGE SCALE GENOMIC DNA]</scope>
    <source>
        <strain evidence="2 4">BHP</strain>
    </source>
</reference>
<dbReference type="PATRIC" id="fig|1405.8.peg.35"/>
<keyword evidence="1" id="KW-0175">Coiled coil</keyword>
<dbReference type="Proteomes" id="UP000264294">
    <property type="component" value="Unassembled WGS sequence"/>
</dbReference>
<accession>A0A090Z6X7</accession>